<evidence type="ECO:0000256" key="1">
    <source>
        <dbReference type="SAM" id="SignalP"/>
    </source>
</evidence>
<keyword evidence="1" id="KW-0732">Signal</keyword>
<feature type="signal peptide" evidence="1">
    <location>
        <begin position="1"/>
        <end position="19"/>
    </location>
</feature>
<dbReference type="PROSITE" id="PS51257">
    <property type="entry name" value="PROKAR_LIPOPROTEIN"/>
    <property type="match status" value="1"/>
</dbReference>
<dbReference type="InParanoid" id="A0A165P312"/>
<protein>
    <submittedName>
        <fullName evidence="2">Uncharacterized protein</fullName>
    </submittedName>
</protein>
<proteinExistence type="predicted"/>
<name>A0A165P312_EXIGL</name>
<feature type="chain" id="PRO_5007863680" evidence="1">
    <location>
        <begin position="20"/>
        <end position="152"/>
    </location>
</feature>
<dbReference type="Proteomes" id="UP000077266">
    <property type="component" value="Unassembled WGS sequence"/>
</dbReference>
<dbReference type="EMBL" id="KV425893">
    <property type="protein sequence ID" value="KZW01572.1"/>
    <property type="molecule type" value="Genomic_DNA"/>
</dbReference>
<evidence type="ECO:0000313" key="3">
    <source>
        <dbReference type="Proteomes" id="UP000077266"/>
    </source>
</evidence>
<sequence>MMFKAVLLASATLPAIVFAAAACSAKPFANVYYSDSVRGSVNIPAKVGQHVVATPVDATTCKPLEVSATLTPAHVTQLILTVTDFSNGGYNEIETRIKHAYPAEGRATLEIDATLPRNSTEVDVYVLVSFQPGSKDIFDYLRKNVGVIYTIA</sequence>
<dbReference type="AlphaFoldDB" id="A0A165P312"/>
<organism evidence="2 3">
    <name type="scientific">Exidia glandulosa HHB12029</name>
    <dbReference type="NCBI Taxonomy" id="1314781"/>
    <lineage>
        <taxon>Eukaryota</taxon>
        <taxon>Fungi</taxon>
        <taxon>Dikarya</taxon>
        <taxon>Basidiomycota</taxon>
        <taxon>Agaricomycotina</taxon>
        <taxon>Agaricomycetes</taxon>
        <taxon>Auriculariales</taxon>
        <taxon>Exidiaceae</taxon>
        <taxon>Exidia</taxon>
    </lineage>
</organism>
<gene>
    <name evidence="2" type="ORF">EXIGLDRAFT_760776</name>
</gene>
<keyword evidence="3" id="KW-1185">Reference proteome</keyword>
<reference evidence="2 3" key="1">
    <citation type="journal article" date="2016" name="Mol. Biol. Evol.">
        <title>Comparative Genomics of Early-Diverging Mushroom-Forming Fungi Provides Insights into the Origins of Lignocellulose Decay Capabilities.</title>
        <authorList>
            <person name="Nagy L.G."/>
            <person name="Riley R."/>
            <person name="Tritt A."/>
            <person name="Adam C."/>
            <person name="Daum C."/>
            <person name="Floudas D."/>
            <person name="Sun H."/>
            <person name="Yadav J.S."/>
            <person name="Pangilinan J."/>
            <person name="Larsson K.H."/>
            <person name="Matsuura K."/>
            <person name="Barry K."/>
            <person name="Labutti K."/>
            <person name="Kuo R."/>
            <person name="Ohm R.A."/>
            <person name="Bhattacharya S.S."/>
            <person name="Shirouzu T."/>
            <person name="Yoshinaga Y."/>
            <person name="Martin F.M."/>
            <person name="Grigoriev I.V."/>
            <person name="Hibbett D.S."/>
        </authorList>
    </citation>
    <scope>NUCLEOTIDE SEQUENCE [LARGE SCALE GENOMIC DNA]</scope>
    <source>
        <strain evidence="2 3">HHB12029</strain>
    </source>
</reference>
<accession>A0A165P312</accession>
<evidence type="ECO:0000313" key="2">
    <source>
        <dbReference type="EMBL" id="KZW01572.1"/>
    </source>
</evidence>